<accession>A0A167IIP2</accession>
<evidence type="ECO:0000313" key="2">
    <source>
        <dbReference type="EMBL" id="KZO92684.1"/>
    </source>
</evidence>
<evidence type="ECO:0000313" key="3">
    <source>
        <dbReference type="Proteomes" id="UP000076738"/>
    </source>
</evidence>
<sequence length="564" mass="63642">MEQHSHMTLHAAKLQATVDAAKTLVDTLGDIPVRTIIRSRGPKSLNAVLHDVYELEDTVQRLLRKVDELRNRLFSPTARLPDEILQEIFLYCRDAIVQTRTSTPDRFNPEVLTHVCRRWRMIALDTGVLWAQSTLAATSSLQESRLNPRHMLLPVERFSYIRNGQRRLALLDRSKEVPLSLYLKFPSGSNTQPLTDELSRIVRRERQIDRLNIRASIDCDDATSASLALAQHTVRWLKITRRRKHSNPAELVRGINGSDILSKEWPRLRHLVLDGISLPRDPASPYLLLSDLRTLDLSLAGLAVDIVCLIPVLSLCNPTLERLTIRFGYASQRLVSLDYIIYPRLRRLELSGGQGNIIQLLERIRAPSLTALYIGNLLGESQRLAVINSVGSALISLLQASGCAVRLLSLTEVSGAIWRAFAGTSAAITVHSIRYGSWGTGLQADDDAIELENGLLQFPNLEELCENRQHTVQSLRNLLSCVKVRKRLHGNGVMMKPIRRLAMRAPFEETARGLKTEADIQMQLGQLVDEMVVGDLQWHRATNQWLSYQGGGDWLYKRPEDQDI</sequence>
<dbReference type="AlphaFoldDB" id="A0A167IIP2"/>
<organism evidence="2 3">
    <name type="scientific">Calocera viscosa (strain TUFC12733)</name>
    <dbReference type="NCBI Taxonomy" id="1330018"/>
    <lineage>
        <taxon>Eukaryota</taxon>
        <taxon>Fungi</taxon>
        <taxon>Dikarya</taxon>
        <taxon>Basidiomycota</taxon>
        <taxon>Agaricomycotina</taxon>
        <taxon>Dacrymycetes</taxon>
        <taxon>Dacrymycetales</taxon>
        <taxon>Dacrymycetaceae</taxon>
        <taxon>Calocera</taxon>
    </lineage>
</organism>
<proteinExistence type="predicted"/>
<feature type="domain" description="F-box" evidence="1">
    <location>
        <begin position="78"/>
        <end position="132"/>
    </location>
</feature>
<dbReference type="SUPFAM" id="SSF52047">
    <property type="entry name" value="RNI-like"/>
    <property type="match status" value="1"/>
</dbReference>
<dbReference type="SUPFAM" id="SSF81383">
    <property type="entry name" value="F-box domain"/>
    <property type="match status" value="1"/>
</dbReference>
<dbReference type="Pfam" id="PF12937">
    <property type="entry name" value="F-box-like"/>
    <property type="match status" value="1"/>
</dbReference>
<dbReference type="InterPro" id="IPR001810">
    <property type="entry name" value="F-box_dom"/>
</dbReference>
<protein>
    <recommendedName>
        <fullName evidence="1">F-box domain-containing protein</fullName>
    </recommendedName>
</protein>
<name>A0A167IIP2_CALVF</name>
<dbReference type="STRING" id="1330018.A0A167IIP2"/>
<gene>
    <name evidence="2" type="ORF">CALVIDRAFT_540764</name>
</gene>
<dbReference type="Proteomes" id="UP000076738">
    <property type="component" value="Unassembled WGS sequence"/>
</dbReference>
<keyword evidence="3" id="KW-1185">Reference proteome</keyword>
<dbReference type="InterPro" id="IPR036047">
    <property type="entry name" value="F-box-like_dom_sf"/>
</dbReference>
<reference evidence="2 3" key="1">
    <citation type="journal article" date="2016" name="Mol. Biol. Evol.">
        <title>Comparative Genomics of Early-Diverging Mushroom-Forming Fungi Provides Insights into the Origins of Lignocellulose Decay Capabilities.</title>
        <authorList>
            <person name="Nagy L.G."/>
            <person name="Riley R."/>
            <person name="Tritt A."/>
            <person name="Adam C."/>
            <person name="Daum C."/>
            <person name="Floudas D."/>
            <person name="Sun H."/>
            <person name="Yadav J.S."/>
            <person name="Pangilinan J."/>
            <person name="Larsson K.H."/>
            <person name="Matsuura K."/>
            <person name="Barry K."/>
            <person name="Labutti K."/>
            <person name="Kuo R."/>
            <person name="Ohm R.A."/>
            <person name="Bhattacharya S.S."/>
            <person name="Shirouzu T."/>
            <person name="Yoshinaga Y."/>
            <person name="Martin F.M."/>
            <person name="Grigoriev I.V."/>
            <person name="Hibbett D.S."/>
        </authorList>
    </citation>
    <scope>NUCLEOTIDE SEQUENCE [LARGE SCALE GENOMIC DNA]</scope>
    <source>
        <strain evidence="2 3">TUFC12733</strain>
    </source>
</reference>
<dbReference type="OrthoDB" id="3268380at2759"/>
<evidence type="ECO:0000259" key="1">
    <source>
        <dbReference type="Pfam" id="PF12937"/>
    </source>
</evidence>
<dbReference type="EMBL" id="KV417308">
    <property type="protein sequence ID" value="KZO92684.1"/>
    <property type="molecule type" value="Genomic_DNA"/>
</dbReference>
<dbReference type="Gene3D" id="1.20.1280.50">
    <property type="match status" value="1"/>
</dbReference>